<dbReference type="OrthoDB" id="9816343at2"/>
<evidence type="ECO:0000259" key="4">
    <source>
        <dbReference type="PROSITE" id="PS50110"/>
    </source>
</evidence>
<feature type="modified residue" description="4-aspartylphosphate" evidence="3">
    <location>
        <position position="55"/>
    </location>
</feature>
<dbReference type="RefSeq" id="WP_005986265.1">
    <property type="nucleotide sequence ID" value="NZ_AOSV01000018.1"/>
</dbReference>
<keyword evidence="2" id="KW-0902">Two-component regulatory system</keyword>
<evidence type="ECO:0000256" key="2">
    <source>
        <dbReference type="ARBA" id="ARBA00023012"/>
    </source>
</evidence>
<feature type="domain" description="Response regulatory" evidence="4">
    <location>
        <begin position="6"/>
        <end position="123"/>
    </location>
</feature>
<dbReference type="InterPro" id="IPR001789">
    <property type="entry name" value="Sig_transdc_resp-reg_receiver"/>
</dbReference>
<dbReference type="PATRIC" id="fig|1262666.3.peg.1800"/>
<dbReference type="InterPro" id="IPR011006">
    <property type="entry name" value="CheY-like_superfamily"/>
</dbReference>
<evidence type="ECO:0000313" key="6">
    <source>
        <dbReference type="Proteomes" id="UP000011922"/>
    </source>
</evidence>
<gene>
    <name evidence="5" type="ORF">PCS_01777</name>
</gene>
<dbReference type="AlphaFoldDB" id="M5Q1D9"/>
<dbReference type="Gene3D" id="3.40.50.2300">
    <property type="match status" value="1"/>
</dbReference>
<evidence type="ECO:0000256" key="1">
    <source>
        <dbReference type="ARBA" id="ARBA00022553"/>
    </source>
</evidence>
<proteinExistence type="predicted"/>
<dbReference type="PANTHER" id="PTHR45339:SF1">
    <property type="entry name" value="HYBRID SIGNAL TRANSDUCTION HISTIDINE KINASE J"/>
    <property type="match status" value="1"/>
</dbReference>
<evidence type="ECO:0000313" key="5">
    <source>
        <dbReference type="EMBL" id="EMG37486.1"/>
    </source>
</evidence>
<protein>
    <submittedName>
        <fullName evidence="5">CheY-like receiver domain-containing protein</fullName>
    </submittedName>
</protein>
<comment type="caution">
    <text evidence="5">The sequence shown here is derived from an EMBL/GenBank/DDBJ whole genome shotgun (WGS) entry which is preliminary data.</text>
</comment>
<sequence>MPALIPCMVVEDDPIQSFVLREQLKFMGYASQEAENASQALDLLERQDFAVALMDVRMPGMNGWQATETIRASPRPWRNIPIICVTAFAFLSDIKRAFASGMDAYISKPYAYETLGKLIHLVLRESAEGRISNCGEQSCIEHLTPSCCYRRRRRHGAAVCF</sequence>
<dbReference type="PANTHER" id="PTHR45339">
    <property type="entry name" value="HYBRID SIGNAL TRANSDUCTION HISTIDINE KINASE J"/>
    <property type="match status" value="1"/>
</dbReference>
<dbReference type="Pfam" id="PF00072">
    <property type="entry name" value="Response_reg"/>
    <property type="match status" value="1"/>
</dbReference>
<accession>M5Q1D9</accession>
<dbReference type="SMART" id="SM00448">
    <property type="entry name" value="REC"/>
    <property type="match status" value="1"/>
</dbReference>
<name>M5Q1D9_DESAF</name>
<dbReference type="Proteomes" id="UP000011922">
    <property type="component" value="Unassembled WGS sequence"/>
</dbReference>
<evidence type="ECO:0000256" key="3">
    <source>
        <dbReference type="PROSITE-ProRule" id="PRU00169"/>
    </source>
</evidence>
<dbReference type="GO" id="GO:0000160">
    <property type="term" value="P:phosphorelay signal transduction system"/>
    <property type="evidence" value="ECO:0007669"/>
    <property type="project" value="UniProtKB-KW"/>
</dbReference>
<keyword evidence="1 3" id="KW-0597">Phosphoprotein</keyword>
<reference evidence="5 6" key="1">
    <citation type="journal article" date="2013" name="Genome Announc.">
        <title>Draft Genome Sequence for Desulfovibrio africanus Strain PCS.</title>
        <authorList>
            <person name="Brown S.D."/>
            <person name="Utturkar S.M."/>
            <person name="Arkin A.P."/>
            <person name="Deutschbauer A.M."/>
            <person name="Elias D.A."/>
            <person name="Hazen T.C."/>
            <person name="Chakraborty R."/>
        </authorList>
    </citation>
    <scope>NUCLEOTIDE SEQUENCE [LARGE SCALE GENOMIC DNA]</scope>
    <source>
        <strain evidence="5 6">PCS</strain>
    </source>
</reference>
<dbReference type="SUPFAM" id="SSF52172">
    <property type="entry name" value="CheY-like"/>
    <property type="match status" value="1"/>
</dbReference>
<dbReference type="PROSITE" id="PS50110">
    <property type="entry name" value="RESPONSE_REGULATORY"/>
    <property type="match status" value="1"/>
</dbReference>
<dbReference type="CDD" id="cd17546">
    <property type="entry name" value="REC_hyHK_CKI1_RcsC-like"/>
    <property type="match status" value="1"/>
</dbReference>
<dbReference type="EMBL" id="AOSV01000018">
    <property type="protein sequence ID" value="EMG37486.1"/>
    <property type="molecule type" value="Genomic_DNA"/>
</dbReference>
<organism evidence="5 6">
    <name type="scientific">Desulfocurvibacter africanus PCS</name>
    <dbReference type="NCBI Taxonomy" id="1262666"/>
    <lineage>
        <taxon>Bacteria</taxon>
        <taxon>Pseudomonadati</taxon>
        <taxon>Thermodesulfobacteriota</taxon>
        <taxon>Desulfovibrionia</taxon>
        <taxon>Desulfovibrionales</taxon>
        <taxon>Desulfovibrionaceae</taxon>
        <taxon>Desulfocurvibacter</taxon>
    </lineage>
</organism>